<reference evidence="20 21" key="1">
    <citation type="submission" date="2019-08" db="EMBL/GenBank/DDBJ databases">
        <title>A chromosome-level genome assembly, high-density linkage maps, and genome scans reveal the genomic architecture of hybrid incompatibilities underlying speciation via character displacement in darters (Percidae: Etheostominae).</title>
        <authorList>
            <person name="Moran R.L."/>
            <person name="Catchen J.M."/>
            <person name="Fuller R.C."/>
        </authorList>
    </citation>
    <scope>NUCLEOTIDE SEQUENCE [LARGE SCALE GENOMIC DNA]</scope>
    <source>
        <strain evidence="20">EspeVRDwgs_2016</strain>
        <tissue evidence="20">Muscle</tissue>
    </source>
</reference>
<evidence type="ECO:0000256" key="5">
    <source>
        <dbReference type="ARBA" id="ARBA00022530"/>
    </source>
</evidence>
<evidence type="ECO:0000256" key="3">
    <source>
        <dbReference type="ARBA" id="ARBA00004593"/>
    </source>
</evidence>
<evidence type="ECO:0000256" key="8">
    <source>
        <dbReference type="ARBA" id="ARBA00022737"/>
    </source>
</evidence>
<dbReference type="GO" id="GO:0005540">
    <property type="term" value="F:hyaluronic acid binding"/>
    <property type="evidence" value="ECO:0007669"/>
    <property type="project" value="UniProtKB-KW"/>
</dbReference>
<evidence type="ECO:0000256" key="4">
    <source>
        <dbReference type="ARBA" id="ARBA00022525"/>
    </source>
</evidence>
<dbReference type="GO" id="GO:0001917">
    <property type="term" value="C:photoreceptor inner segment"/>
    <property type="evidence" value="ECO:0007669"/>
    <property type="project" value="UniProtKB-SubCell"/>
</dbReference>
<dbReference type="PROSITE" id="PS50024">
    <property type="entry name" value="SEA"/>
    <property type="match status" value="1"/>
</dbReference>
<keyword evidence="21" id="KW-1185">Reference proteome</keyword>
<feature type="compositionally biased region" description="Acidic residues" evidence="17">
    <location>
        <begin position="912"/>
        <end position="942"/>
    </location>
</feature>
<evidence type="ECO:0000256" key="2">
    <source>
        <dbReference type="ARBA" id="ARBA00004504"/>
    </source>
</evidence>
<name>A0A5J5CR94_9PERO</name>
<organism evidence="20 21">
    <name type="scientific">Etheostoma spectabile</name>
    <name type="common">orangethroat darter</name>
    <dbReference type="NCBI Taxonomy" id="54343"/>
    <lineage>
        <taxon>Eukaryota</taxon>
        <taxon>Metazoa</taxon>
        <taxon>Chordata</taxon>
        <taxon>Craniata</taxon>
        <taxon>Vertebrata</taxon>
        <taxon>Euteleostomi</taxon>
        <taxon>Actinopterygii</taxon>
        <taxon>Neopterygii</taxon>
        <taxon>Teleostei</taxon>
        <taxon>Neoteleostei</taxon>
        <taxon>Acanthomorphata</taxon>
        <taxon>Eupercaria</taxon>
        <taxon>Perciformes</taxon>
        <taxon>Percoidei</taxon>
        <taxon>Percidae</taxon>
        <taxon>Etheostomatinae</taxon>
        <taxon>Etheostoma</taxon>
    </lineage>
</organism>
<dbReference type="InterPro" id="IPR036364">
    <property type="entry name" value="SEA_dom_sf"/>
</dbReference>
<gene>
    <name evidence="20" type="ORF">FQN60_015496</name>
</gene>
<comment type="function">
    <text evidence="16">Chondroitin sulfate-, heparin- and hyaluronan-binding protein. May serve to form a basic macromolecular scaffold comprising the insoluble interphotoreceptor matrix.</text>
</comment>
<evidence type="ECO:0000256" key="1">
    <source>
        <dbReference type="ARBA" id="ARBA00004437"/>
    </source>
</evidence>
<evidence type="ECO:0000256" key="16">
    <source>
        <dbReference type="ARBA" id="ARBA00045407"/>
    </source>
</evidence>
<accession>A0A5J5CR94</accession>
<keyword evidence="6" id="KW-0358">Heparin-binding</keyword>
<feature type="compositionally biased region" description="Acidic residues" evidence="17">
    <location>
        <begin position="822"/>
        <end position="839"/>
    </location>
</feature>
<evidence type="ECO:0000256" key="14">
    <source>
        <dbReference type="ARBA" id="ARBA00040753"/>
    </source>
</evidence>
<feature type="compositionally biased region" description="Acidic residues" evidence="17">
    <location>
        <begin position="540"/>
        <end position="549"/>
    </location>
</feature>
<dbReference type="EMBL" id="VOFY01000018">
    <property type="protein sequence ID" value="KAA8582950.1"/>
    <property type="molecule type" value="Genomic_DNA"/>
</dbReference>
<keyword evidence="11" id="KW-0325">Glycoprotein</keyword>
<dbReference type="SUPFAM" id="SSF82671">
    <property type="entry name" value="SEA domain"/>
    <property type="match status" value="1"/>
</dbReference>
<evidence type="ECO:0000256" key="17">
    <source>
        <dbReference type="SAM" id="MobiDB-lite"/>
    </source>
</evidence>
<evidence type="ECO:0000256" key="9">
    <source>
        <dbReference type="ARBA" id="ARBA00022981"/>
    </source>
</evidence>
<feature type="region of interest" description="Disordered" evidence="17">
    <location>
        <begin position="515"/>
        <end position="659"/>
    </location>
</feature>
<evidence type="ECO:0000259" key="19">
    <source>
        <dbReference type="PROSITE" id="PS50024"/>
    </source>
</evidence>
<feature type="region of interest" description="Disordered" evidence="17">
    <location>
        <begin position="1132"/>
        <end position="1153"/>
    </location>
</feature>
<feature type="compositionally biased region" description="Acidic residues" evidence="17">
    <location>
        <begin position="588"/>
        <end position="607"/>
    </location>
</feature>
<feature type="chain" id="PRO_5023859007" description="Interphotoreceptor matrix proteoglycan 1" evidence="18">
    <location>
        <begin position="20"/>
        <end position="1294"/>
    </location>
</feature>
<feature type="region of interest" description="Disordered" evidence="17">
    <location>
        <begin position="280"/>
        <end position="299"/>
    </location>
</feature>
<feature type="region of interest" description="Disordered" evidence="17">
    <location>
        <begin position="978"/>
        <end position="1109"/>
    </location>
</feature>
<feature type="compositionally biased region" description="Acidic residues" evidence="17">
    <location>
        <begin position="616"/>
        <end position="657"/>
    </location>
</feature>
<dbReference type="InterPro" id="IPR039861">
    <property type="entry name" value="IMPG"/>
</dbReference>
<keyword evidence="5" id="KW-0272">Extracellular matrix</keyword>
<evidence type="ECO:0000256" key="7">
    <source>
        <dbReference type="ARBA" id="ARBA00022729"/>
    </source>
</evidence>
<protein>
    <recommendedName>
        <fullName evidence="14">Interphotoreceptor matrix proteoglycan 1</fullName>
    </recommendedName>
    <alternativeName>
        <fullName evidence="15">Sialoprotein associated with cones and rods</fullName>
    </alternativeName>
</protein>
<dbReference type="GO" id="GO:0033165">
    <property type="term" value="C:interphotoreceptor matrix"/>
    <property type="evidence" value="ECO:0007669"/>
    <property type="project" value="UniProtKB-SubCell"/>
</dbReference>
<keyword evidence="8" id="KW-0677">Repeat</keyword>
<feature type="compositionally biased region" description="Acidic residues" evidence="17">
    <location>
        <begin position="690"/>
        <end position="715"/>
    </location>
</feature>
<evidence type="ECO:0000256" key="10">
    <source>
        <dbReference type="ARBA" id="ARBA00023170"/>
    </source>
</evidence>
<feature type="signal peptide" evidence="18">
    <location>
        <begin position="1"/>
        <end position="19"/>
    </location>
</feature>
<keyword evidence="9" id="KW-0730">Sialic acid</keyword>
<evidence type="ECO:0000256" key="6">
    <source>
        <dbReference type="ARBA" id="ARBA00022674"/>
    </source>
</evidence>
<dbReference type="PANTHER" id="PTHR12199:SF3">
    <property type="entry name" value="INTERPHOTORECEPTOR MATRIX PROTEOGLYCAN 1"/>
    <property type="match status" value="1"/>
</dbReference>
<feature type="compositionally biased region" description="Basic and acidic residues" evidence="17">
    <location>
        <begin position="780"/>
        <end position="794"/>
    </location>
</feature>
<evidence type="ECO:0000256" key="12">
    <source>
        <dbReference type="ARBA" id="ARBA00023273"/>
    </source>
</evidence>
<evidence type="ECO:0000313" key="20">
    <source>
        <dbReference type="EMBL" id="KAA8582950.1"/>
    </source>
</evidence>
<feature type="compositionally biased region" description="Acidic residues" evidence="17">
    <location>
        <begin position="795"/>
        <end position="811"/>
    </location>
</feature>
<evidence type="ECO:0000313" key="21">
    <source>
        <dbReference type="Proteomes" id="UP000327493"/>
    </source>
</evidence>
<sequence length="1294" mass="141555">MQWEFGLVLLFVLTPQAARIKGAGVRLDSGAVGPVRLVERLKTSRSQTEGSGLEVERRRPKRSVFLHSGVRICPQETINEVLASHQAYYQLRVCQEAVWEAFRIFFDRIPGTAEYQRWVHTCQHESLCISDLTKNFSSSEEHIGMIHRNQQRLSSGIINPRAPYSGVVTPAPAPEIPEKAGAEVQTVTPPAAPAIPSPVSVSPSPGLEQTHPIEEDLELPNVVPENPVEQMVDFSIDLVDPGYRELLDDPDSPHETQDTDGPGGISVHYSLVFEINAPKIKSENSETATGTPETSVSSDLREMVAKALREEASLPIDLESLNFKPGTSSEPDSHNEFEVSIEPEVDKPRLEVPLTPMEKENALITLLDPTAVPTDGITEESEEMYVGELEPLNEDEEEEVLIITHEIETIHHDETGKLVRDYIPTPSVVLELETDAPYISLSPNLISEEDLTPIDDDSKNPILDAVTPTTQILLTTAPAREEVFDAALPITTPSGITGQPPTEPIVTLLEDEEGNALPDEEGPGPYDPGEASETEHVSELETELLEPEGESVVVPEQIEPEEGNLEVSKPEIEVAEEEEVAEVPGPEEVVEEEEVEVEVSEPEEEVVEVPGPEEVVKEEEVEVEVSEPEEEVAEVPGPEEEVVEVSEPEGEVVEEEEVVKVLEPEEEVVEVLEPEEEVVNVLEPEKEVVDVSEPEEEFELVGDVDEVSEQEEEMVEPAGSEETIPEVSKDIIPEVSEQEEKVVEKEVVEISEVETEVVETPAPGKGVVEVLEPASEPEQEDHGTEVTETGHEVVETAESEEEPEPSEELVEVVEILPKPEPGEESVEEADVLQPDEDVVEDVKPELEVVPLPQEEPEDISEPQLLPEAEEEAADVFKEEQEEVVENPKEETEPGEGTDLVLPPAEELPGVSEIEEEGVGGDDVPEPNSEEGIVEISEPEPEVTELPAESIKILHPDSPDNLHFGEDIFQIVEDNEFLPPVGPNYPQPHEGDDLPILPIDIQPTGEDEGEPDHEYPVIGDFYTEEDVDGVDTQVESDTGAATLTETSESNLQFETISDIAESTAADNHNTSEGPEVTEDEPKETQESDSSPERDISVTAAPVSDFFPTPLTTEIAPSLTVDSGIFEVEEQSVIPSTLESSEDNGAAPEAESEPAVVIIDEDLEDAVPKESEGQTIPATAAEDVTDETVKDLAVELDQTDVAATESNELPDEGSGFLPVGEEGTAVSVTAPPPVRYLTTPSMTTAGQGRELVVFFSLRVTNMDFSADLFNKTSPEYRSLENTFLDVVSRKTKNREY</sequence>
<proteinExistence type="predicted"/>
<comment type="subcellular location">
    <subcellularLocation>
        <location evidence="2">Cell projection</location>
        <location evidence="2">Cilium</location>
        <location evidence="2">Photoreceptor outer segment</location>
    </subcellularLocation>
    <subcellularLocation>
        <location evidence="1">Photoreceptor inner segment</location>
    </subcellularLocation>
    <subcellularLocation>
        <location evidence="3">Secreted</location>
        <location evidence="3">Extracellular space</location>
        <location evidence="3">Extracellular matrix</location>
        <location evidence="3">Interphotoreceptor matrix</location>
    </subcellularLocation>
</comment>
<feature type="non-terminal residue" evidence="20">
    <location>
        <position position="1294"/>
    </location>
</feature>
<keyword evidence="12" id="KW-0966">Cell projection</keyword>
<comment type="caution">
    <text evidence="20">The sequence shown here is derived from an EMBL/GenBank/DDBJ whole genome shotgun (WGS) entry which is preliminary data.</text>
</comment>
<dbReference type="GO" id="GO:0001750">
    <property type="term" value="C:photoreceptor outer segment"/>
    <property type="evidence" value="ECO:0007669"/>
    <property type="project" value="UniProtKB-SubCell"/>
</dbReference>
<keyword evidence="13" id="KW-0373">Hyaluronic acid</keyword>
<feature type="compositionally biased region" description="Low complexity" evidence="17">
    <location>
        <begin position="1144"/>
        <end position="1153"/>
    </location>
</feature>
<keyword evidence="4" id="KW-0964">Secreted</keyword>
<dbReference type="GO" id="GO:0007601">
    <property type="term" value="P:visual perception"/>
    <property type="evidence" value="ECO:0007669"/>
    <property type="project" value="InterPro"/>
</dbReference>
<keyword evidence="10" id="KW-0675">Receptor</keyword>
<keyword evidence="7 18" id="KW-0732">Signal</keyword>
<dbReference type="PANTHER" id="PTHR12199">
    <property type="entry name" value="INTERPHOTORECEPTOR MATRIX PROTEOGLYCAN"/>
    <property type="match status" value="1"/>
</dbReference>
<evidence type="ECO:0000256" key="13">
    <source>
        <dbReference type="ARBA" id="ARBA00023290"/>
    </source>
</evidence>
<evidence type="ECO:0000256" key="11">
    <source>
        <dbReference type="ARBA" id="ARBA00023180"/>
    </source>
</evidence>
<dbReference type="InterPro" id="IPR000082">
    <property type="entry name" value="SEA_dom"/>
</dbReference>
<feature type="compositionally biased region" description="Basic and acidic residues" evidence="17">
    <location>
        <begin position="1081"/>
        <end position="1094"/>
    </location>
</feature>
<feature type="domain" description="SEA" evidence="19">
    <location>
        <begin position="1247"/>
        <end position="1294"/>
    </location>
</feature>
<feature type="compositionally biased region" description="Polar residues" evidence="17">
    <location>
        <begin position="285"/>
        <end position="298"/>
    </location>
</feature>
<evidence type="ECO:0000256" key="15">
    <source>
        <dbReference type="ARBA" id="ARBA00042018"/>
    </source>
</evidence>
<feature type="region of interest" description="Disordered" evidence="17">
    <location>
        <begin position="687"/>
        <end position="729"/>
    </location>
</feature>
<dbReference type="Proteomes" id="UP000327493">
    <property type="component" value="Chromosome 18"/>
</dbReference>
<dbReference type="GO" id="GO:0008201">
    <property type="term" value="F:heparin binding"/>
    <property type="evidence" value="ECO:0007669"/>
    <property type="project" value="UniProtKB-KW"/>
</dbReference>
<evidence type="ECO:0000256" key="18">
    <source>
        <dbReference type="SAM" id="SignalP"/>
    </source>
</evidence>
<feature type="compositionally biased region" description="Acidic residues" evidence="17">
    <location>
        <begin position="867"/>
        <end position="884"/>
    </location>
</feature>
<feature type="region of interest" description="Disordered" evidence="17">
    <location>
        <begin position="754"/>
        <end position="944"/>
    </location>
</feature>
<feature type="compositionally biased region" description="Polar residues" evidence="17">
    <location>
        <begin position="1032"/>
        <end position="1054"/>
    </location>
</feature>